<dbReference type="CDD" id="cd09917">
    <property type="entry name" value="F-box_SF"/>
    <property type="match status" value="1"/>
</dbReference>
<reference evidence="2" key="1">
    <citation type="submission" date="2023-03" db="EMBL/GenBank/DDBJ databases">
        <title>Massive genome expansion in bonnet fungi (Mycena s.s.) driven by repeated elements and novel gene families across ecological guilds.</title>
        <authorList>
            <consortium name="Lawrence Berkeley National Laboratory"/>
            <person name="Harder C.B."/>
            <person name="Miyauchi S."/>
            <person name="Viragh M."/>
            <person name="Kuo A."/>
            <person name="Thoen E."/>
            <person name="Andreopoulos B."/>
            <person name="Lu D."/>
            <person name="Skrede I."/>
            <person name="Drula E."/>
            <person name="Henrissat B."/>
            <person name="Morin E."/>
            <person name="Kohler A."/>
            <person name="Barry K."/>
            <person name="LaButti K."/>
            <person name="Morin E."/>
            <person name="Salamov A."/>
            <person name="Lipzen A."/>
            <person name="Mereny Z."/>
            <person name="Hegedus B."/>
            <person name="Baldrian P."/>
            <person name="Stursova M."/>
            <person name="Weitz H."/>
            <person name="Taylor A."/>
            <person name="Grigoriev I.V."/>
            <person name="Nagy L.G."/>
            <person name="Martin F."/>
            <person name="Kauserud H."/>
        </authorList>
    </citation>
    <scope>NUCLEOTIDE SEQUENCE</scope>
    <source>
        <strain evidence="2">9284</strain>
    </source>
</reference>
<keyword evidence="3" id="KW-1185">Reference proteome</keyword>
<sequence>MRKFFPFSRRRSEFYEFHGFSNDIILVVFEQCSPRDLLHLSMTCKHFQELIRAHQFLWEVALVNVSGGGCPRVPALPKVTAKGNYTHEAYAQFIFGGGICSRPSCNKNTNTNPFHPLVGQPYDFLFRFRACSSRCKKQIEDNGVIQDVTRKRDNAEWGNWLPRELSDDSEPFYMYARKAVEEAEEERRQAEIVDSGEVRFEAKFPIRSGIDLDKERKRRARSHDAIQQNATLLLKWQKLYLSERERVSRLNSDFVQKMASSVNKKATGIKRTPTMGRLLDAFNRDLAPLTFTIWRQNRTAILEELESISQGAFPAGVTIHRHEKVRCPHCLGSGRRFKAQILAIHIIDKHPGIDPSTLGPAVVPKGKRYCLECPGSHKLYAIHDLQKHKETAHSS</sequence>
<dbReference type="SUPFAM" id="SSF81383">
    <property type="entry name" value="F-box domain"/>
    <property type="match status" value="1"/>
</dbReference>
<dbReference type="InterPro" id="IPR001810">
    <property type="entry name" value="F-box_dom"/>
</dbReference>
<comment type="caution">
    <text evidence="2">The sequence shown here is derived from an EMBL/GenBank/DDBJ whole genome shotgun (WGS) entry which is preliminary data.</text>
</comment>
<name>A0AAD7CKM2_9AGAR</name>
<dbReference type="Pfam" id="PF00646">
    <property type="entry name" value="F-box"/>
    <property type="match status" value="1"/>
</dbReference>
<evidence type="ECO:0000259" key="1">
    <source>
        <dbReference type="PROSITE" id="PS50181"/>
    </source>
</evidence>
<proteinExistence type="predicted"/>
<protein>
    <recommendedName>
        <fullName evidence="1">F-box domain-containing protein</fullName>
    </recommendedName>
</protein>
<feature type="domain" description="F-box" evidence="1">
    <location>
        <begin position="14"/>
        <end position="61"/>
    </location>
</feature>
<dbReference type="SMART" id="SM00256">
    <property type="entry name" value="FBOX"/>
    <property type="match status" value="1"/>
</dbReference>
<dbReference type="AlphaFoldDB" id="A0AAD7CKM2"/>
<evidence type="ECO:0000313" key="2">
    <source>
        <dbReference type="EMBL" id="KAJ7651080.1"/>
    </source>
</evidence>
<dbReference type="Proteomes" id="UP001221142">
    <property type="component" value="Unassembled WGS sequence"/>
</dbReference>
<accession>A0AAD7CKM2</accession>
<evidence type="ECO:0000313" key="3">
    <source>
        <dbReference type="Proteomes" id="UP001221142"/>
    </source>
</evidence>
<dbReference type="EMBL" id="JARKIF010000001">
    <property type="protein sequence ID" value="KAJ7651080.1"/>
    <property type="molecule type" value="Genomic_DNA"/>
</dbReference>
<dbReference type="InterPro" id="IPR036047">
    <property type="entry name" value="F-box-like_dom_sf"/>
</dbReference>
<organism evidence="2 3">
    <name type="scientific">Roridomyces roridus</name>
    <dbReference type="NCBI Taxonomy" id="1738132"/>
    <lineage>
        <taxon>Eukaryota</taxon>
        <taxon>Fungi</taxon>
        <taxon>Dikarya</taxon>
        <taxon>Basidiomycota</taxon>
        <taxon>Agaricomycotina</taxon>
        <taxon>Agaricomycetes</taxon>
        <taxon>Agaricomycetidae</taxon>
        <taxon>Agaricales</taxon>
        <taxon>Marasmiineae</taxon>
        <taxon>Mycenaceae</taxon>
        <taxon>Roridomyces</taxon>
    </lineage>
</organism>
<dbReference type="PROSITE" id="PS50181">
    <property type="entry name" value="FBOX"/>
    <property type="match status" value="1"/>
</dbReference>
<gene>
    <name evidence="2" type="ORF">FB45DRAFT_889579</name>
</gene>